<feature type="domain" description="OmpA-like" evidence="5">
    <location>
        <begin position="315"/>
        <end position="433"/>
    </location>
</feature>
<keyword evidence="7" id="KW-1185">Reference proteome</keyword>
<feature type="domain" description="OmpA-like" evidence="5">
    <location>
        <begin position="190"/>
        <end position="308"/>
    </location>
</feature>
<evidence type="ECO:0000256" key="3">
    <source>
        <dbReference type="ARBA" id="ARBA00023237"/>
    </source>
</evidence>
<dbReference type="PRINTS" id="PR01021">
    <property type="entry name" value="OMPADOMAIN"/>
</dbReference>
<dbReference type="CDD" id="cd07185">
    <property type="entry name" value="OmpA_C-like"/>
    <property type="match status" value="2"/>
</dbReference>
<dbReference type="InterPro" id="IPR006690">
    <property type="entry name" value="OMPA-like_CS"/>
</dbReference>
<comment type="subcellular location">
    <subcellularLocation>
        <location evidence="1">Cell outer membrane</location>
    </subcellularLocation>
</comment>
<evidence type="ECO:0000256" key="1">
    <source>
        <dbReference type="ARBA" id="ARBA00004442"/>
    </source>
</evidence>
<keyword evidence="3" id="KW-0998">Cell outer membrane</keyword>
<accession>A0A8J7IN53</accession>
<evidence type="ECO:0000256" key="4">
    <source>
        <dbReference type="PROSITE-ProRule" id="PRU00473"/>
    </source>
</evidence>
<dbReference type="PROSITE" id="PS01068">
    <property type="entry name" value="OMPA_1"/>
    <property type="match status" value="2"/>
</dbReference>
<dbReference type="PANTHER" id="PTHR30329:SF21">
    <property type="entry name" value="LIPOPROTEIN YIAD-RELATED"/>
    <property type="match status" value="1"/>
</dbReference>
<evidence type="ECO:0000313" key="7">
    <source>
        <dbReference type="Proteomes" id="UP000636888"/>
    </source>
</evidence>
<gene>
    <name evidence="6" type="ORF">JFN93_07280</name>
</gene>
<dbReference type="PROSITE" id="PS51123">
    <property type="entry name" value="OMPA_2"/>
    <property type="match status" value="2"/>
</dbReference>
<dbReference type="PANTHER" id="PTHR30329">
    <property type="entry name" value="STATOR ELEMENT OF FLAGELLAR MOTOR COMPLEX"/>
    <property type="match status" value="1"/>
</dbReference>
<dbReference type="InterPro" id="IPR006664">
    <property type="entry name" value="OMP_bac"/>
</dbReference>
<dbReference type="Pfam" id="PF00691">
    <property type="entry name" value="OmpA"/>
    <property type="match status" value="2"/>
</dbReference>
<dbReference type="EMBL" id="JAEMHM010000005">
    <property type="protein sequence ID" value="MBJ6724503.1"/>
    <property type="molecule type" value="Genomic_DNA"/>
</dbReference>
<dbReference type="SUPFAM" id="SSF103088">
    <property type="entry name" value="OmpA-like"/>
    <property type="match status" value="2"/>
</dbReference>
<evidence type="ECO:0000313" key="6">
    <source>
        <dbReference type="EMBL" id="MBJ6724503.1"/>
    </source>
</evidence>
<dbReference type="AlphaFoldDB" id="A0A8J7IN53"/>
<evidence type="ECO:0000259" key="5">
    <source>
        <dbReference type="PROSITE" id="PS51123"/>
    </source>
</evidence>
<reference evidence="6" key="1">
    <citation type="submission" date="2020-12" db="EMBL/GenBank/DDBJ databases">
        <title>Geomonas sp. Red875, isolated from river sediment.</title>
        <authorList>
            <person name="Xu Z."/>
            <person name="Zhang Z."/>
            <person name="Masuda Y."/>
            <person name="Itoh H."/>
            <person name="Senoo K."/>
        </authorList>
    </citation>
    <scope>NUCLEOTIDE SEQUENCE</scope>
    <source>
        <strain evidence="6">Red875</strain>
    </source>
</reference>
<dbReference type="GO" id="GO:0009279">
    <property type="term" value="C:cell outer membrane"/>
    <property type="evidence" value="ECO:0007669"/>
    <property type="project" value="UniProtKB-SubCell"/>
</dbReference>
<organism evidence="6 7">
    <name type="scientific">Geomesophilobacter sediminis</name>
    <dbReference type="NCBI Taxonomy" id="2798584"/>
    <lineage>
        <taxon>Bacteria</taxon>
        <taxon>Pseudomonadati</taxon>
        <taxon>Thermodesulfobacteriota</taxon>
        <taxon>Desulfuromonadia</taxon>
        <taxon>Geobacterales</taxon>
        <taxon>Geobacteraceae</taxon>
        <taxon>Geomesophilobacter</taxon>
    </lineage>
</organism>
<keyword evidence="2 4" id="KW-0472">Membrane</keyword>
<dbReference type="InterPro" id="IPR050330">
    <property type="entry name" value="Bact_OuterMem_StrucFunc"/>
</dbReference>
<sequence length="433" mass="46781">MGGSSSGRTGTRFSDRAPLFRFPALLPKGRQPDQIVKEGLQQGGFVMRFRYLLVYSGLILSSLAAAALSGCASYEVNTKQGGVPGYYIRSEMQQSDRALDSARAAGKDKMCPAQYQAAEAAHDNAYNVFRACHTEEGAALARQATAMANAPCSVAMNPKAETVAMQPAPAETAAQPKAAPATAAAVAAEPAKNKYCVTLNIQYDIGRAEIRPEYRDEVNKVGAFMKKYPSTTAVIQGYTDEVGSDQLNLKLSQERAEYVVAALENDYGIDPSRLTAQGFGKSHPVADNVNDTGRQENRRIDAVIDCAFDVTAFMPPPDTLCMTLNAHFDTGSAEIRSEDYASIDKVGEYMRVYPTTTAVIQGHTDSTGSGQYNMKLSQARAESIVNYLVQHYGIEPSRLTAQGLGATHNIAYNNTPEGREKNRRINAIIDCAV</sequence>
<dbReference type="Gene3D" id="3.30.1330.60">
    <property type="entry name" value="OmpA-like domain"/>
    <property type="match status" value="2"/>
</dbReference>
<comment type="caution">
    <text evidence="6">The sequence shown here is derived from an EMBL/GenBank/DDBJ whole genome shotgun (WGS) entry which is preliminary data.</text>
</comment>
<proteinExistence type="predicted"/>
<name>A0A8J7IN53_9BACT</name>
<protein>
    <submittedName>
        <fullName evidence="6">OmpA family protein</fullName>
    </submittedName>
</protein>
<dbReference type="Proteomes" id="UP000636888">
    <property type="component" value="Unassembled WGS sequence"/>
</dbReference>
<dbReference type="InterPro" id="IPR036737">
    <property type="entry name" value="OmpA-like_sf"/>
</dbReference>
<dbReference type="InterPro" id="IPR006665">
    <property type="entry name" value="OmpA-like"/>
</dbReference>
<evidence type="ECO:0000256" key="2">
    <source>
        <dbReference type="ARBA" id="ARBA00023136"/>
    </source>
</evidence>